<reference evidence="2 3" key="1">
    <citation type="submission" date="2023-03" db="EMBL/GenBank/DDBJ databases">
        <title>WGS of Gossypium arboreum.</title>
        <authorList>
            <person name="Yu D."/>
        </authorList>
    </citation>
    <scope>NUCLEOTIDE SEQUENCE [LARGE SCALE GENOMIC DNA]</scope>
    <source>
        <tissue evidence="2">Leaf</tissue>
    </source>
</reference>
<protein>
    <submittedName>
        <fullName evidence="2">Uncharacterized protein</fullName>
    </submittedName>
</protein>
<evidence type="ECO:0000313" key="2">
    <source>
        <dbReference type="EMBL" id="KAK5802812.1"/>
    </source>
</evidence>
<dbReference type="PANTHER" id="PTHR32108">
    <property type="entry name" value="DNA-DIRECTED RNA POLYMERASE SUBUNIT ALPHA"/>
    <property type="match status" value="1"/>
</dbReference>
<dbReference type="EMBL" id="JARKNE010000009">
    <property type="protein sequence ID" value="KAK5802812.1"/>
    <property type="molecule type" value="Genomic_DNA"/>
</dbReference>
<dbReference type="Proteomes" id="UP001358586">
    <property type="component" value="Chromosome 9"/>
</dbReference>
<evidence type="ECO:0000313" key="3">
    <source>
        <dbReference type="Proteomes" id="UP001358586"/>
    </source>
</evidence>
<feature type="region of interest" description="Disordered" evidence="1">
    <location>
        <begin position="1"/>
        <end position="75"/>
    </location>
</feature>
<evidence type="ECO:0000256" key="1">
    <source>
        <dbReference type="SAM" id="MobiDB-lite"/>
    </source>
</evidence>
<proteinExistence type="predicted"/>
<comment type="caution">
    <text evidence="2">The sequence shown here is derived from an EMBL/GenBank/DDBJ whole genome shotgun (WGS) entry which is preliminary data.</text>
</comment>
<dbReference type="PANTHER" id="PTHR32108:SF5">
    <property type="entry name" value="DYNACTIN SUBUNIT 1-LIKE"/>
    <property type="match status" value="1"/>
</dbReference>
<sequence length="203" mass="22706">MSGEMIENAISCEKIEAGESTRRSAPKKRENEVSNVSIGYAKPITVNQPRTVATGHKASSRQEPNTKQNMEKPQFTPIPITREYGEKNQLECCGSENLVEKGLEGNGGKRVNHANSEMQGTIVSSTMREITRLEDAMNSEPCPGRGKYEHHKSQTCKKEILEIEHGGEKLGPLVNEPVMENEAKEFLKFLKHSEYIAVEQLHK</sequence>
<organism evidence="2 3">
    <name type="scientific">Gossypium arboreum</name>
    <name type="common">Tree cotton</name>
    <name type="synonym">Gossypium nanking</name>
    <dbReference type="NCBI Taxonomy" id="29729"/>
    <lineage>
        <taxon>Eukaryota</taxon>
        <taxon>Viridiplantae</taxon>
        <taxon>Streptophyta</taxon>
        <taxon>Embryophyta</taxon>
        <taxon>Tracheophyta</taxon>
        <taxon>Spermatophyta</taxon>
        <taxon>Magnoliopsida</taxon>
        <taxon>eudicotyledons</taxon>
        <taxon>Gunneridae</taxon>
        <taxon>Pentapetalae</taxon>
        <taxon>rosids</taxon>
        <taxon>malvids</taxon>
        <taxon>Malvales</taxon>
        <taxon>Malvaceae</taxon>
        <taxon>Malvoideae</taxon>
        <taxon>Gossypium</taxon>
    </lineage>
</organism>
<accession>A0ABR0NNA8</accession>
<feature type="compositionally biased region" description="Basic and acidic residues" evidence="1">
    <location>
        <begin position="13"/>
        <end position="32"/>
    </location>
</feature>
<keyword evidence="3" id="KW-1185">Reference proteome</keyword>
<name>A0ABR0NNA8_GOSAR</name>
<gene>
    <name evidence="2" type="ORF">PVK06_030435</name>
</gene>